<comment type="caution">
    <text evidence="5">The sequence shown here is derived from an EMBL/GenBank/DDBJ whole genome shotgun (WGS) entry which is preliminary data.</text>
</comment>
<gene>
    <name evidence="5" type="ORF">SCF082_LOCUS47739</name>
</gene>
<protein>
    <submittedName>
        <fullName evidence="5">Uncharacterized protein</fullName>
    </submittedName>
</protein>
<dbReference type="SUPFAM" id="SSF56436">
    <property type="entry name" value="C-type lectin-like"/>
    <property type="match status" value="1"/>
</dbReference>
<proteinExistence type="predicted"/>
<name>A0ABP0RRM7_9DINO</name>
<dbReference type="SUPFAM" id="SSF50370">
    <property type="entry name" value="Ricin B-like lectins"/>
    <property type="match status" value="2"/>
</dbReference>
<dbReference type="Pfam" id="PF00024">
    <property type="entry name" value="PAN_1"/>
    <property type="match status" value="1"/>
</dbReference>
<feature type="region of interest" description="Disordered" evidence="1">
    <location>
        <begin position="3166"/>
        <end position="3192"/>
    </location>
</feature>
<accession>A0ABP0RRM7</accession>
<dbReference type="PROSITE" id="PS50041">
    <property type="entry name" value="C_TYPE_LECTIN_2"/>
    <property type="match status" value="1"/>
</dbReference>
<feature type="domain" description="C-type lectin" evidence="3">
    <location>
        <begin position="223"/>
        <end position="321"/>
    </location>
</feature>
<keyword evidence="6" id="KW-1185">Reference proteome</keyword>
<evidence type="ECO:0000256" key="2">
    <source>
        <dbReference type="SAM" id="Phobius"/>
    </source>
</evidence>
<organism evidence="5 6">
    <name type="scientific">Durusdinium trenchii</name>
    <dbReference type="NCBI Taxonomy" id="1381693"/>
    <lineage>
        <taxon>Eukaryota</taxon>
        <taxon>Sar</taxon>
        <taxon>Alveolata</taxon>
        <taxon>Dinophyceae</taxon>
        <taxon>Suessiales</taxon>
        <taxon>Symbiodiniaceae</taxon>
        <taxon>Durusdinium</taxon>
    </lineage>
</organism>
<dbReference type="SMART" id="SM00458">
    <property type="entry name" value="RICIN"/>
    <property type="match status" value="1"/>
</dbReference>
<feature type="compositionally biased region" description="Polar residues" evidence="1">
    <location>
        <begin position="3166"/>
        <end position="3178"/>
    </location>
</feature>
<dbReference type="PROSITE" id="PS50231">
    <property type="entry name" value="RICIN_B_LECTIN"/>
    <property type="match status" value="1"/>
</dbReference>
<feature type="domain" description="Apple" evidence="4">
    <location>
        <begin position="1723"/>
        <end position="1815"/>
    </location>
</feature>
<dbReference type="InterPro" id="IPR003609">
    <property type="entry name" value="Pan_app"/>
</dbReference>
<evidence type="ECO:0000313" key="6">
    <source>
        <dbReference type="Proteomes" id="UP001642464"/>
    </source>
</evidence>
<dbReference type="PROSITE" id="PS50948">
    <property type="entry name" value="PAN"/>
    <property type="match status" value="2"/>
</dbReference>
<sequence length="3530" mass="378945">MADAVAVKVADEHATSAGELGNGAASAAGWGAKAKVLALIAAVAVVGGGAAAAVLVLGGDEPAKPLGPIGASLCSAPEDCSSGQCGAEGQCLCVTADDCQGEEDVCEVGTGTCVTPVDSGSLLGEASDRAEPGQKVTVEVANNITCDPSSSNINIAGNRDISVKGDGSIGDACNLKVGAGTSLEVDNLELRGSIEVEEGAKVNLTNVVLDMEVCPIGWTAIPGSPRCFFAVSEFGLPLSLAKASELCSESIGDEPLVVPSLADVGSQEENDLVAGILDGAAWLSSTAGALGYDNWPAGPDPPGSPCRTITPDFGTWQPVSCADATTIKFAVCMVPKRLPIFPPSAAQLKDTTLLINSPETFRLVAGELLFPGDPSALEGLNRRELQEDPSNNTVVVTQRDAVNSARAITMPLSVAASNETWEVELDLDVWCINLDLNMRIGTDQSDDVTIIQEKAPDFQYRLVTPLNVTGDQLPKTLFVTDLGECTCIYGMKILKGGVEFIDYPVQVLVDYECRFNFPGIILEVEGGCLQLDNPGLPTAVHPPEFAFKLEGEGCDRFSLQRHPSFGTSYELKITMEDGIEGVTFIDDGSGTEFELSSAGGDEYVAVIDERFPKLPTRIRAIGNATLGTPKLLGVQVMYGADQVSHWLPSETHDCFKVCPAVQTAAMLDFAVVQEVVFNLGETNFRRDVCDLIDDITTYVDLAVSAEDTQDASITCTAPTQFVLVTEVQNAIDTLKSDYRTIPVVINASESAVELRADVPRNVRLELEQVDETRFRAVVFIASGGDAEFRNLYTDTGVLETSGDMTVEGCDLFDTIVNVNERAKGTIAATYLNDGTVVQSRLFGNLTLELTTFGPNTRLFTQPKPNGGPGEDGRATFASVDIEDNSFVHAGTAEVKARSLQGFSVNGFLDLNKKLVVADSSTDPACADETLTPLVEVESLDECQALCESDTSCEGFFFDAFGPGLGDVDEVGPLCGLCRPSVGVPCQFDCSSDSSAFFKYETPVTFVNMGGTYCPLGSGIPHPTSVSVQECMGWCNSKAFCSVMRHDSSDNSCILYDVPAMTLCGAPDPSKTLYIDTEAATEFIELPAGVCVSTSTGTISRSEIASGSPAILGPFKNCAAVCTASSSHCVAFEFTNSLNPMCTFFDGEPSLTACTSTSSTTSVDLTEAAFPALAEEASSDLVTLGCGPPKSDAAASFTVASYDKCKAKCDQDVNCFAFSFQSGEAAVNCWTFYPTKLDSLFDAASCLADGGLTTTKLVLRRTDFVEATGSETLACGADTFPAIEVSTLDQCKKLCTWIEGCTTIAYDITLGSCQLSCNNEDRSQVAATHVLEPGALGETSIEYFGVTACTEDVVEISVGDVATQPLTVDLCKVLCDLNSECIGYSTSTPCSLVRDVELQAPLMCPQTVDLEIAFKGIRNFEYVVAPTNAEFADSGTVVPEAQGSVTLCLEACSGSISCEAATLQSSDGACVHWASRKFSETAPVDDGQSFIAFTGSFFEDAFVGAEIKGSTILRTLNGVPREACMRTCRLTNSCQSFRHDAATGTCEIRAGELVVTSDKAYSSRIKVAPFTEVTDDVKLVCPDPAALLSSSTPGDVFYLEECEALCEAHRKCGSITFNAETRVCKLFDAQSFVVDTPACRTDAERFYMSYLQFLERSSRSFVSLGKLDIGSNFLCSADTPVDEVSPLGEPECEAACKKNLDCAAYVLDGTTCRLLPLNASFSPCVSEVTTGVKFVRTSFSRLGAGECLAETTTVINQFGLDIRVPECAAFCEAHFECRAFRMHPTNGCELFESTSASASACSAGDEEAYVYFSDKTFTRLDSTYCVASSSELASLDGVEVEACKELCDRTEGCAAIEHNAAGECVLFRTSDFFSCTDTARDLYISHRNLVGDDKKPFTMAVLEGFCFEQTDFLAPSCSPGGCGWAEPCSNDGNCETGLQCIQASQDYFGGSDPLARVCMGIRNSDKDQCANECLADSQCVGIVFYPGAGANVCLKMDQAQFDKTPPRRCSAPSVAEFQIKFETNPYRKLNGKCPKNSLSARVGPFTETSLVDCMILCDSFSACRHFTLTDTGVCELFGAQIGGVDEDDCEADAGTLTYINVRSFVDAVEFMGEPEVIFAEIPGISYQECAAACAGITECYAFLHDWNSRQSSGFLDVTVEPQRLATPTRATVETKAWELSGTGSVDLVSVRGVDEIGNQRVFIEELSGNEVKVRFFVDDLCLTLSGSNLVVAACSTSDENQRFLRDSASDGYLTLAPVSLPAQCVSWFTFSTSSDLTLQPCSSATARWDLLSAPVRLTTDEDKVSCLTREDSSPASMSPCSNTDEDQLWVYTFLGQQWMYHGQAGLFPVCLTVDGSGNLVRGACDATRSTFALEPEQVIRGTYAGGTSLCMSGSTAQMLPCSPGTPSQSWSRYAVCKLSTRERSPPIALESVEVPGQCLKMTAAAGACSGEPASTASLVSCSSNPDLVQYSYRSTNPARQLILWDATNQNQCVGRDGNDGLEWKPCVTVQDYVDTNWVLDFQDGSFKAPVEGQEDTFLSASICSSRAMEATEAQIGALGLGKSWRQYQLQGTAVEISVRPSATVLEITDPVLLFQIWLWSDFGVKSRQLLSKVEVVSDTVDRLVAFVGRSTKVIDRAQSVLTGVESALSPVLNILGEIVDFLNIAGPILIFFEKIPYVGPIIKLVRLRTILNNAKKGVDKAKNTGGRLGTVALAGTGVVSAVLTRVVDSVDSLNQVPSILRGIGALVVRLVRCAFSEVNEAVQTGLENVMDTIIQGVDAAQLIVRELTALVEPVGEVVDVVVTAVLKPIQGLRQALRPIGRLLDVLSFIPRLFAFSIPIKYPVGIHWKRGCVCCKCLTIKWKEFRFGLEAIAGFVDWLNRVIRKIPIIGWMVGLIDKFIQGVLGKLFPRIELPLPRFGFLENFNLLDDIGARFGELVDQLEEKLDDIRNSATEFIEDAMDMVDFDILDGLMDRFPVLSPFPDCSNITCLFEPLGLPTFDADILENVMFVFNQSARVQEVISSEVFNDKLTTVMDFVEGCNKYEELPIVGLGELARTIGLNGTEVCEELLQDGARNLDVCTEFAVGPGAETALTDLTQHLETELAEIRDSAPPSRRRLGIEDFTDATGTPMTFSFTVAIPLDSVASCYKGGKSLLYRHAKAVQRTSFGVSTKGKGQTKTLMQRRGRDGDIEDTSPHGRVWHLERKEVVGISLSINTGGISFGIGLRAQAQFRVQYITNWARFFNVVATKLAQIISTEEEAYEACSLQDWFPGEAIYIELAGSGVCPQLRSEYDRINGELRTFKTLYAPGASSTFGSKKWSELSVTEQNAAFQWFNRNKNLKLVKPDKLESHGRKIRAILRSYPKEDRDPYKVACAPRLGKVLPNSLFQLRFSSQQGNIINNVKTPIVPFAGFQVNFGALATFRKDFHIFPAVDPVVTGGDRGVGAANFFGRAGNNALMFSFGALGCLGGVFNKGDALSKCVGSLDTFLGASAHLGFSVALFKTRLLGGNTPILNKVKFLGILGAGEANDQEG</sequence>
<dbReference type="InterPro" id="IPR016187">
    <property type="entry name" value="CTDL_fold"/>
</dbReference>
<evidence type="ECO:0000259" key="4">
    <source>
        <dbReference type="PROSITE" id="PS50948"/>
    </source>
</evidence>
<evidence type="ECO:0000259" key="3">
    <source>
        <dbReference type="PROSITE" id="PS50041"/>
    </source>
</evidence>
<dbReference type="InterPro" id="IPR001304">
    <property type="entry name" value="C-type_lectin-like"/>
</dbReference>
<keyword evidence="2" id="KW-0812">Transmembrane</keyword>
<dbReference type="EMBL" id="CAXAMM010041970">
    <property type="protein sequence ID" value="CAK9102130.1"/>
    <property type="molecule type" value="Genomic_DNA"/>
</dbReference>
<evidence type="ECO:0000313" key="5">
    <source>
        <dbReference type="EMBL" id="CAK9102130.1"/>
    </source>
</evidence>
<keyword evidence="2" id="KW-1133">Transmembrane helix</keyword>
<dbReference type="CDD" id="cd00037">
    <property type="entry name" value="CLECT"/>
    <property type="match status" value="1"/>
</dbReference>
<reference evidence="5 6" key="1">
    <citation type="submission" date="2024-02" db="EMBL/GenBank/DDBJ databases">
        <authorList>
            <person name="Chen Y."/>
            <person name="Shah S."/>
            <person name="Dougan E. K."/>
            <person name="Thang M."/>
            <person name="Chan C."/>
        </authorList>
    </citation>
    <scope>NUCLEOTIDE SEQUENCE [LARGE SCALE GENOMIC DNA]</scope>
</reference>
<dbReference type="SMART" id="SM00473">
    <property type="entry name" value="PAN_AP"/>
    <property type="match status" value="7"/>
</dbReference>
<dbReference type="Gene3D" id="2.80.10.50">
    <property type="match status" value="1"/>
</dbReference>
<dbReference type="InterPro" id="IPR000772">
    <property type="entry name" value="Ricin_B_lectin"/>
</dbReference>
<dbReference type="Proteomes" id="UP001642464">
    <property type="component" value="Unassembled WGS sequence"/>
</dbReference>
<feature type="domain" description="Apple" evidence="4">
    <location>
        <begin position="1090"/>
        <end position="1169"/>
    </location>
</feature>
<dbReference type="InterPro" id="IPR035992">
    <property type="entry name" value="Ricin_B-like_lectins"/>
</dbReference>
<evidence type="ECO:0000256" key="1">
    <source>
        <dbReference type="SAM" id="MobiDB-lite"/>
    </source>
</evidence>
<feature type="transmembrane region" description="Helical" evidence="2">
    <location>
        <begin position="36"/>
        <end position="58"/>
    </location>
</feature>
<keyword evidence="2" id="KW-0472">Membrane</keyword>
<dbReference type="Pfam" id="PF14295">
    <property type="entry name" value="PAN_4"/>
    <property type="match status" value="8"/>
</dbReference>